<evidence type="ECO:0000259" key="22">
    <source>
        <dbReference type="PROSITE" id="PS51361"/>
    </source>
</evidence>
<evidence type="ECO:0000256" key="2">
    <source>
        <dbReference type="ARBA" id="ARBA00004162"/>
    </source>
</evidence>
<dbReference type="FunFam" id="2.120.10.30:FF:000005">
    <property type="entry name" value="Teneurin transmembrane protein 4"/>
    <property type="match status" value="1"/>
</dbReference>
<feature type="compositionally biased region" description="Basic and acidic residues" evidence="19">
    <location>
        <begin position="187"/>
        <end position="202"/>
    </location>
</feature>
<feature type="domain" description="EGF-like" evidence="21">
    <location>
        <begin position="921"/>
        <end position="956"/>
    </location>
</feature>
<evidence type="ECO:0000256" key="6">
    <source>
        <dbReference type="ARBA" id="ARBA00022475"/>
    </source>
</evidence>
<evidence type="ECO:0000256" key="15">
    <source>
        <dbReference type="ARBA" id="ARBA00023180"/>
    </source>
</evidence>
<feature type="disulfide bond" evidence="18">
    <location>
        <begin position="805"/>
        <end position="814"/>
    </location>
</feature>
<dbReference type="GO" id="GO:0048666">
    <property type="term" value="P:neuron development"/>
    <property type="evidence" value="ECO:0007669"/>
    <property type="project" value="TreeGrafter"/>
</dbReference>
<dbReference type="GO" id="GO:0042803">
    <property type="term" value="F:protein homodimerization activity"/>
    <property type="evidence" value="ECO:0007669"/>
    <property type="project" value="TreeGrafter"/>
</dbReference>
<evidence type="ECO:0000256" key="10">
    <source>
        <dbReference type="ARBA" id="ARBA00022737"/>
    </source>
</evidence>
<feature type="compositionally biased region" description="Polar residues" evidence="19">
    <location>
        <begin position="302"/>
        <end position="329"/>
    </location>
</feature>
<name>A0AAJ7U2I7_PETMA</name>
<feature type="compositionally biased region" description="Basic and acidic residues" evidence="19">
    <location>
        <begin position="220"/>
        <end position="230"/>
    </location>
</feature>
<keyword evidence="16" id="KW-0539">Nucleus</keyword>
<feature type="disulfide bond" evidence="18">
    <location>
        <begin position="708"/>
        <end position="717"/>
    </location>
</feature>
<dbReference type="FunFam" id="2.10.25.10:FF:000021">
    <property type="entry name" value="Teneurin transmembrane protein 2"/>
    <property type="match status" value="1"/>
</dbReference>
<feature type="compositionally biased region" description="Polar residues" evidence="19">
    <location>
        <begin position="258"/>
        <end position="272"/>
    </location>
</feature>
<evidence type="ECO:0000256" key="5">
    <source>
        <dbReference type="ARBA" id="ARBA00009385"/>
    </source>
</evidence>
<evidence type="ECO:0000256" key="8">
    <source>
        <dbReference type="ARBA" id="ARBA00022536"/>
    </source>
</evidence>
<evidence type="ECO:0000256" key="18">
    <source>
        <dbReference type="PROSITE-ProRule" id="PRU00076"/>
    </source>
</evidence>
<evidence type="ECO:0000256" key="1">
    <source>
        <dbReference type="ARBA" id="ARBA00004123"/>
    </source>
</evidence>
<dbReference type="RefSeq" id="XP_032827137.1">
    <property type="nucleotide sequence ID" value="XM_032971246.1"/>
</dbReference>
<dbReference type="RefSeq" id="XP_032827133.1">
    <property type="nucleotide sequence ID" value="XM_032971242.1"/>
</dbReference>
<feature type="domain" description="Teneurin N-terminal" evidence="22">
    <location>
        <begin position="429"/>
        <end position="487"/>
    </location>
</feature>
<keyword evidence="7" id="KW-0963">Cytoplasm</keyword>
<evidence type="ECO:0000313" key="25">
    <source>
        <dbReference type="RefSeq" id="XP_032827134.1"/>
    </source>
</evidence>
<dbReference type="GO" id="GO:0005886">
    <property type="term" value="C:plasma membrane"/>
    <property type="evidence" value="ECO:0007669"/>
    <property type="project" value="UniProtKB-SubCell"/>
</dbReference>
<dbReference type="Gene3D" id="2.120.10.30">
    <property type="entry name" value="TolB, C-terminal domain"/>
    <property type="match status" value="2"/>
</dbReference>
<dbReference type="Pfam" id="PF23538">
    <property type="entry name" value="Teneurin_ABD"/>
    <property type="match status" value="1"/>
</dbReference>
<dbReference type="InterPro" id="IPR009471">
    <property type="entry name" value="Ten_N"/>
</dbReference>
<feature type="domain" description="EGF-like" evidence="21">
    <location>
        <begin position="817"/>
        <end position="850"/>
    </location>
</feature>
<dbReference type="PROSITE" id="PS50026">
    <property type="entry name" value="EGF_3"/>
    <property type="match status" value="4"/>
</dbReference>
<evidence type="ECO:0000256" key="12">
    <source>
        <dbReference type="ARBA" id="ARBA00022989"/>
    </source>
</evidence>
<keyword evidence="6" id="KW-1003">Cell membrane</keyword>
<dbReference type="GO" id="GO:0050839">
    <property type="term" value="F:cell adhesion molecule binding"/>
    <property type="evidence" value="ECO:0007669"/>
    <property type="project" value="TreeGrafter"/>
</dbReference>
<keyword evidence="13 20" id="KW-0472">Membrane</keyword>
<feature type="transmembrane region" description="Helical" evidence="20">
    <location>
        <begin position="487"/>
        <end position="512"/>
    </location>
</feature>
<dbReference type="InterPro" id="IPR000742">
    <property type="entry name" value="EGF"/>
</dbReference>
<dbReference type="FunFam" id="2.180.10.10:FF:000001">
    <property type="entry name" value="Teneurin transmembrane protein 4"/>
    <property type="match status" value="1"/>
</dbReference>
<dbReference type="GO" id="GO:0005634">
    <property type="term" value="C:nucleus"/>
    <property type="evidence" value="ECO:0007669"/>
    <property type="project" value="UniProtKB-SubCell"/>
</dbReference>
<dbReference type="KEGG" id="pmrn:116952152"/>
<dbReference type="NCBIfam" id="TIGR03696">
    <property type="entry name" value="Rhs_assc_core"/>
    <property type="match status" value="1"/>
</dbReference>
<dbReference type="FunFam" id="2.10.25.10:FF:000013">
    <property type="entry name" value="Teneurin transmembrane protein 4"/>
    <property type="match status" value="1"/>
</dbReference>
<dbReference type="GO" id="GO:0005737">
    <property type="term" value="C:cytoplasm"/>
    <property type="evidence" value="ECO:0007669"/>
    <property type="project" value="UniProtKB-SubCell"/>
</dbReference>
<dbReference type="PANTHER" id="PTHR11219">
    <property type="entry name" value="TENEURIN AND N-ACETYLGLUCOSAMINE-1-PHOSPHODIESTER ALPHA-N-ACETYLGLUCOSAMINIDASE"/>
    <property type="match status" value="1"/>
</dbReference>
<evidence type="ECO:0000256" key="7">
    <source>
        <dbReference type="ARBA" id="ARBA00022490"/>
    </source>
</evidence>
<feature type="disulfide bond" evidence="18">
    <location>
        <begin position="840"/>
        <end position="849"/>
    </location>
</feature>
<dbReference type="InterPro" id="IPR056823">
    <property type="entry name" value="TEN-like_YD-shell"/>
</dbReference>
<dbReference type="InterPro" id="IPR011042">
    <property type="entry name" value="6-blade_b-propeller_TolB-like"/>
</dbReference>
<evidence type="ECO:0000313" key="23">
    <source>
        <dbReference type="Proteomes" id="UP001318040"/>
    </source>
</evidence>
<evidence type="ECO:0000313" key="24">
    <source>
        <dbReference type="RefSeq" id="XP_032827133.1"/>
    </source>
</evidence>
<feature type="region of interest" description="Disordered" evidence="19">
    <location>
        <begin position="249"/>
        <end position="358"/>
    </location>
</feature>
<dbReference type="InterPro" id="IPR056820">
    <property type="entry name" value="TEN_TTR-like"/>
</dbReference>
<accession>A0AAJ7U2I7</accession>
<dbReference type="Pfam" id="PF25023">
    <property type="entry name" value="TEN_YD-shell"/>
    <property type="match status" value="1"/>
</dbReference>
<evidence type="ECO:0000313" key="26">
    <source>
        <dbReference type="RefSeq" id="XP_032827135.1"/>
    </source>
</evidence>
<keyword evidence="23" id="KW-1185">Reference proteome</keyword>
<dbReference type="InterPro" id="IPR057627">
    <property type="entry name" value="FN-plug_TEN1-4"/>
</dbReference>
<comment type="subcellular location">
    <subcellularLocation>
        <location evidence="2">Cell membrane</location>
        <topology evidence="2">Single-pass membrane protein</topology>
    </subcellularLocation>
    <subcellularLocation>
        <location evidence="3">Cell projection</location>
    </subcellularLocation>
    <subcellularLocation>
        <location evidence="4">Cytoplasm</location>
    </subcellularLocation>
    <subcellularLocation>
        <location evidence="1">Nucleus</location>
    </subcellularLocation>
</comment>
<comment type="caution">
    <text evidence="18">Lacks conserved residue(s) required for the propagation of feature annotation.</text>
</comment>
<dbReference type="GO" id="GO:0007157">
    <property type="term" value="P:heterophilic cell-cell adhesion via plasma membrane cell adhesion molecules"/>
    <property type="evidence" value="ECO:0007669"/>
    <property type="project" value="TreeGrafter"/>
</dbReference>
<dbReference type="InterPro" id="IPR051216">
    <property type="entry name" value="Teneurin"/>
</dbReference>
<dbReference type="InterPro" id="IPR022385">
    <property type="entry name" value="Rhs_assc_core"/>
</dbReference>
<dbReference type="Pfam" id="PF23093">
    <property type="entry name" value="GBD_Tenm3"/>
    <property type="match status" value="1"/>
</dbReference>
<keyword evidence="12 20" id="KW-1133">Transmembrane helix</keyword>
<evidence type="ECO:0000313" key="27">
    <source>
        <dbReference type="RefSeq" id="XP_032827137.1"/>
    </source>
</evidence>
<dbReference type="InterPro" id="IPR056822">
    <property type="entry name" value="TEN_NHL"/>
</dbReference>
<dbReference type="Gene3D" id="2.180.10.10">
    <property type="entry name" value="RHS repeat-associated core"/>
    <property type="match status" value="1"/>
</dbReference>
<evidence type="ECO:0000259" key="21">
    <source>
        <dbReference type="PROSITE" id="PS50026"/>
    </source>
</evidence>
<protein>
    <submittedName>
        <fullName evidence="24 25">Teneurin-3-like isoform X1</fullName>
    </submittedName>
</protein>
<sequence length="2909" mass="320166">MEVKELRQYHSLSQNRPAKECQYSIGAPSRDDHHLHHQQQLQQQQQQQLQQQQQQRAVQQQQQQSSCGEECLGHPGARARHPYPPAGDSLYEAEAAGLAGYGLASRDPNKYARQGVEYCLREIGVCEPIPQRTTGGVCDPMMAGVVCDPGQQLQHSGYTPDVRLARMSYGADVAASDSDTETEETLPYEHEPRGGRARDGKPDGNPYPPSRANSVLTLTDTEHENNKSDTETVSSPDLQVMRGARFDRPGRHLKQWTDPLTPSTHHNQATLRQPQLPPVSHHLHHHHQGLGDAPHPHGLTQHHPSLTSLSHRNSTAHRNSSGHGHSQTLGHPGGFVRERRNPSPVGAQHQGGGQPTLQIQEGGWERVGSVPLESRNLGKGPSLENGQDSLMEMAVFAPACRDTSYGEGCVGSQGVGVPPERGPPRAWSHFLFKPGSGTTPLFSSPAPGYPLTSSAAYSPPTRPLPRGTFPRGTFTFKQPYRVCSWRCAALSAIAAAALLTILLVYFIVLHVYGLNWQFQAMPVQPGVRDAGRPGHVGDAMGTAGKGNASWDSRSIDSGEVEVGRRAVQDVPAGVFWRSQIYLDQAQYLKFNISLDRDAVLGVYGRKGLPPTHTQYDFIELLAGSRLVGRDRRSPGQAVRRRRNVGGVLLLQRAGFIQFMDPGIWHVAFYNDGLEPERVTFVTSIAAAVDECPSNCNGNGECVAGICHCFPGFLGPDCSRASCLVLCSGNGLYLRGRCLCHSGWKGSECDVPSEQCLDPACSGHGSCVMGSCVCHPGYKGESCEEVDCMEPQCSGNGVCVQGVCICTPGWGGSNCESPRLKCPDQCSGHGSYLVESNSCSCDPNWTGSDCSVEMCALDCGSHGVCVMGSCRCEEGWSGVACDQRACHPNCAEHGICRDGTCECSQGWNGEHCTIAHYQDKIVEEGCPGLCNGNGRCALEASAWHCLCEFGWRGAGCDVSMETACEDGKDNDGDGLSDCVDPDCCLQHVCRADGLCQGSPDPEELLPHTLQPPSQRANPQAFPTFFQSTHFLVGRDRAHVVPGDNPFNRRTACVVRGQVQTLDGTPLVGVNVSFPHYPSYGYTVTRQDGAFDLMASGGRSVTLQFERAPFTAQLRTVWLPWNRFIVVDTVVMRREENDIPSCDVSGFVRPNPSVLPSPLTSVPGSCGPLNPIIPEIQAVQESITLPGSELHLRYVSSRAPGYHSRLSVRLTPASVPFNLLKVHLSVAVEGRFFRTWFPSAPNLRHTFIWDKTNAYGQPVYGIAEALVSVGYEYESCPELILWENRVAILQGLELDASSLGIWGLSNHHALHVPSGTMHKGTGENVFVWRLPPVITSVMGNGRRRSITCPSCNGVAEGNKLLAPMSLACAADGSLYVGDFNFVRRIFPSGNVTSVFELRNKDLRHSNNPSHRYYLAVDPVSGWLYVSDTNSRRLYRVRSLTGRVGDLTSNGEVVAGTGEQCLPLDETRCGDGGRAVNASLTNPRGVAVDKHGIIYFVDGTMIRRIDENGIISTLIGSNNLASVRPLSCDFTLDINQVQLGWPTALAVSPLDNSLYILDNNIVLQVLQSQQVRVVAGRPMHCPLPPAEHQGGGRLATHAVLLAPTAIAVSHSGTLYVAETDERKIHLVWRVTSDGEISPLAGAASECDCKSDVSCDCFAGDDGYAKDARLNAPSSLAVCPDGVVFVADLANIRIRAVRPNRPTLNVAGQYEIASTEDQELYVFNRDGNHLHTLSLVSGEFLYNFSYSGDRDLVTVSGGSGALLKVRRDSTGMPLRLVVDDSLILSLTLNANSGLKSVSSQGAELAFLTYHSGGGLLATKSDENGWTTFYQYDVDGRLTNVTFPSGLVKSLNGDARDALRVVQTSSQDEDVTITTNLSTVKTYYSLLQGPAKTSFVFSPLLDQSKNAYAVGHDGSLQVAYASGLQLGLHTEPHVVAGPASPAAVRLNISLPMEGGVSMLEWRLRKEQARGNVTVYGRKLRVNGRNILSMDFNRQTRTEKINDDHRKFTLRVVYNQLGRPTLWQPDNKLTALNVTYSARGRMLTFQRGSMSERIDYDTAGRLKSRTFADGRTWSYSYLDRSMVLLLHSQRQFIFEFDSSDRLASVTMPSVARHTLATLRSVGYYRNVYTPPESNASVIQDVGEDGLVLRIAYTGTGRRVHYKYKQAGKLTEVLYDGTRVGVTYDDLTGMLKLVNLQDGGYACTLRYRHAGPLVDKQILRFNEEGMVNARFDYSYDNGFRVTSVQTVINETPLPIDLYHYDDISGKVEQFGKFAVIYYDINQIITTAVMTLTKHFDGYGRVKEVQYEIYRSLMYWMVLQYDNLGRVSKRELKVGPYANTTKYTYEYDADGQLQSVSINEKVTWRYSYDLNGNLYLLNPGNSARLTPLRYDLRDRINRLGDIRYVADEDGFLKQRGSDSFEYNSNGQLIRAYNKAVGWSITYRYDGHGRRVSRRSGTGEHLQFFYADLDYPSRLTHIYNHSSSEILSLYYDLQGHLFAAEFSGGEEFYVATDDLGTPLAIFSSSGLVVRHMQYTAYGEIYVDTKPDFQLCVGFHGGLYDSLTRLVHFGRRDYDILSGRWTSPDVDVWKDIGSNPRPFNLYTFKNNNPVGDMQDGMKYVTDVNSWLQTFGFQLHNVIPGFAKPKVNSYEPHYELTASQRQDTARAVSWVDCGVHKKLKAFTSLESLPMRDSPDRSASRHRDGRVWFTTVVPILGKGVMFANSHGRITTDIINIASEDSRRVAAMLNNSHYLEGLHFTVEGKETHHFVKVGSPEGDLATLGLTGGRKTLESGVNASVWQSTALVAGRTRRYTDVSLQAGGVALNVRYGGTAEEERARALEVARQRAISLAWAREQERVRDGDEGSASRAWSEGERRQLLAEGRVAGYEGFYLLSAEQYPELADSPANIQFLKQSEIGRR</sequence>
<dbReference type="FunFam" id="2.10.25.10:FF:000016">
    <property type="entry name" value="Teneurin transmembrane protein 2"/>
    <property type="match status" value="1"/>
</dbReference>
<feature type="region of interest" description="Disordered" evidence="19">
    <location>
        <begin position="1"/>
        <end position="88"/>
    </location>
</feature>
<dbReference type="PROSITE" id="PS00022">
    <property type="entry name" value="EGF_1"/>
    <property type="match status" value="5"/>
</dbReference>
<dbReference type="CDD" id="cd00054">
    <property type="entry name" value="EGF_CA"/>
    <property type="match status" value="2"/>
</dbReference>
<keyword evidence="9 20" id="KW-0812">Transmembrane</keyword>
<feature type="domain" description="EGF-like" evidence="21">
    <location>
        <begin position="783"/>
        <end position="815"/>
    </location>
</feature>
<feature type="domain" description="EGF-like" evidence="21">
    <location>
        <begin position="687"/>
        <end position="718"/>
    </location>
</feature>
<dbReference type="GO" id="GO:0007165">
    <property type="term" value="P:signal transduction"/>
    <property type="evidence" value="ECO:0007669"/>
    <property type="project" value="InterPro"/>
</dbReference>
<dbReference type="InterPro" id="IPR028916">
    <property type="entry name" value="Tox-GHH_dom"/>
</dbReference>
<keyword evidence="11" id="KW-0221">Differentiation</keyword>
<evidence type="ECO:0000256" key="4">
    <source>
        <dbReference type="ARBA" id="ARBA00004496"/>
    </source>
</evidence>
<evidence type="ECO:0000256" key="17">
    <source>
        <dbReference type="ARBA" id="ARBA00023273"/>
    </source>
</evidence>
<keyword evidence="15" id="KW-0325">Glycoprotein</keyword>
<dbReference type="GO" id="GO:0043005">
    <property type="term" value="C:neuron projection"/>
    <property type="evidence" value="ECO:0007669"/>
    <property type="project" value="TreeGrafter"/>
</dbReference>
<dbReference type="Pfam" id="PF15636">
    <property type="entry name" value="Tox-GHH"/>
    <property type="match status" value="1"/>
</dbReference>
<dbReference type="PANTHER" id="PTHR11219:SF69">
    <property type="entry name" value="TENEURIN-A"/>
    <property type="match status" value="1"/>
</dbReference>
<gene>
    <name evidence="24 25 26 27" type="primary">LOC116952152</name>
</gene>
<keyword evidence="8 18" id="KW-0245">EGF-like domain</keyword>
<dbReference type="SMART" id="SM00181">
    <property type="entry name" value="EGF"/>
    <property type="match status" value="8"/>
</dbReference>
<dbReference type="SUPFAM" id="SSF49464">
    <property type="entry name" value="Carboxypeptidase regulatory domain-like"/>
    <property type="match status" value="1"/>
</dbReference>
<dbReference type="PROSITE" id="PS51361">
    <property type="entry name" value="TENEURIN_N"/>
    <property type="match status" value="1"/>
</dbReference>
<dbReference type="RefSeq" id="XP_032827135.1">
    <property type="nucleotide sequence ID" value="XM_032971244.1"/>
</dbReference>
<feature type="compositionally biased region" description="Low complexity" evidence="19">
    <location>
        <begin position="38"/>
        <end position="64"/>
    </location>
</feature>
<evidence type="ECO:0000256" key="11">
    <source>
        <dbReference type="ARBA" id="ARBA00022782"/>
    </source>
</evidence>
<dbReference type="PROSITE" id="PS01186">
    <property type="entry name" value="EGF_2"/>
    <property type="match status" value="4"/>
</dbReference>
<dbReference type="InterPro" id="IPR057629">
    <property type="entry name" value="Teneurin1-4_GBD"/>
</dbReference>
<evidence type="ECO:0000256" key="19">
    <source>
        <dbReference type="SAM" id="MobiDB-lite"/>
    </source>
</evidence>
<keyword evidence="14 18" id="KW-1015">Disulfide bond</keyword>
<comment type="similarity">
    <text evidence="5">Belongs to the tenascin family. Teneurin subfamily.</text>
</comment>
<dbReference type="Pfam" id="PF06484">
    <property type="entry name" value="Ten_N"/>
    <property type="match status" value="1"/>
</dbReference>
<evidence type="ECO:0000256" key="20">
    <source>
        <dbReference type="SAM" id="Phobius"/>
    </source>
</evidence>
<dbReference type="SUPFAM" id="SSF101898">
    <property type="entry name" value="NHL repeat"/>
    <property type="match status" value="2"/>
</dbReference>
<evidence type="ECO:0000256" key="3">
    <source>
        <dbReference type="ARBA" id="ARBA00004316"/>
    </source>
</evidence>
<feature type="disulfide bond" evidence="18">
    <location>
        <begin position="946"/>
        <end position="955"/>
    </location>
</feature>
<feature type="disulfide bond" evidence="18">
    <location>
        <begin position="691"/>
        <end position="701"/>
    </location>
</feature>
<feature type="region of interest" description="Disordered" evidence="19">
    <location>
        <begin position="173"/>
        <end position="213"/>
    </location>
</feature>
<dbReference type="FunFam" id="2.120.10.30:FF:000006">
    <property type="entry name" value="Teneurin transmembrane protein 4"/>
    <property type="match status" value="1"/>
</dbReference>
<dbReference type="InterPro" id="IPR006530">
    <property type="entry name" value="YD"/>
</dbReference>
<keyword evidence="17" id="KW-0966">Cell projection</keyword>
<keyword evidence="10" id="KW-0677">Repeat</keyword>
<evidence type="ECO:0000256" key="14">
    <source>
        <dbReference type="ARBA" id="ARBA00023157"/>
    </source>
</evidence>
<organism evidence="23 24">
    <name type="scientific">Petromyzon marinus</name>
    <name type="common">Sea lamprey</name>
    <dbReference type="NCBI Taxonomy" id="7757"/>
    <lineage>
        <taxon>Eukaryota</taxon>
        <taxon>Metazoa</taxon>
        <taxon>Chordata</taxon>
        <taxon>Craniata</taxon>
        <taxon>Vertebrata</taxon>
        <taxon>Cyclostomata</taxon>
        <taxon>Hyperoartia</taxon>
        <taxon>Petromyzontiformes</taxon>
        <taxon>Petromyzontidae</taxon>
        <taxon>Petromyzon</taxon>
    </lineage>
</organism>
<dbReference type="Proteomes" id="UP001318040">
    <property type="component" value="Chromosome 45"/>
</dbReference>
<dbReference type="GO" id="GO:0046982">
    <property type="term" value="F:protein heterodimerization activity"/>
    <property type="evidence" value="ECO:0007669"/>
    <property type="project" value="TreeGrafter"/>
</dbReference>
<dbReference type="NCBIfam" id="TIGR01643">
    <property type="entry name" value="YD_repeat_2x"/>
    <property type="match status" value="1"/>
</dbReference>
<dbReference type="RefSeq" id="XP_032827134.1">
    <property type="nucleotide sequence ID" value="XM_032971243.1"/>
</dbReference>
<dbReference type="Gene3D" id="2.10.25.10">
    <property type="entry name" value="Laminin"/>
    <property type="match status" value="6"/>
</dbReference>
<dbReference type="InterPro" id="IPR008969">
    <property type="entry name" value="CarboxyPept-like_regulatory"/>
</dbReference>
<evidence type="ECO:0000256" key="13">
    <source>
        <dbReference type="ARBA" id="ARBA00023136"/>
    </source>
</evidence>
<evidence type="ECO:0000256" key="16">
    <source>
        <dbReference type="ARBA" id="ARBA00023242"/>
    </source>
</evidence>
<feature type="disulfide bond" evidence="18">
    <location>
        <begin position="925"/>
        <end position="935"/>
    </location>
</feature>
<feature type="region of interest" description="Disordered" evidence="19">
    <location>
        <begin position="218"/>
        <end position="237"/>
    </location>
</feature>
<dbReference type="FunFam" id="2.10.25.10:FF:000026">
    <property type="entry name" value="Teneurin transmembrane protein 2"/>
    <property type="match status" value="1"/>
</dbReference>
<dbReference type="Pfam" id="PF24329">
    <property type="entry name" value="FN-plug_TEN1-4"/>
    <property type="match status" value="1"/>
</dbReference>
<dbReference type="Pfam" id="PF25021">
    <property type="entry name" value="TEN_NHL"/>
    <property type="match status" value="1"/>
</dbReference>
<reference evidence="24 25" key="1">
    <citation type="submission" date="2025-04" db="UniProtKB">
        <authorList>
            <consortium name="RefSeq"/>
        </authorList>
    </citation>
    <scope>IDENTIFICATION</scope>
    <source>
        <tissue evidence="24 25">Sperm</tissue>
    </source>
</reference>
<dbReference type="Pfam" id="PF25020">
    <property type="entry name" value="TTR_TEN1-4"/>
    <property type="match status" value="1"/>
</dbReference>
<evidence type="ECO:0000256" key="9">
    <source>
        <dbReference type="ARBA" id="ARBA00022692"/>
    </source>
</evidence>
<proteinExistence type="inferred from homology"/>
<dbReference type="Pfam" id="PF25024">
    <property type="entry name" value="EGF_TEN"/>
    <property type="match status" value="1"/>
</dbReference>